<protein>
    <submittedName>
        <fullName evidence="1">Uncharacterized protein</fullName>
    </submittedName>
</protein>
<comment type="caution">
    <text evidence="1">The sequence shown here is derived from an EMBL/GenBank/DDBJ whole genome shotgun (WGS) entry which is preliminary data.</text>
</comment>
<proteinExistence type="predicted"/>
<reference evidence="1 2" key="1">
    <citation type="submission" date="2016-01" db="EMBL/GenBank/DDBJ databases">
        <title>The new phylogeny of the genus Mycobacterium.</title>
        <authorList>
            <person name="Tarcisio F."/>
            <person name="Conor M."/>
            <person name="Antonella G."/>
            <person name="Elisabetta G."/>
            <person name="Giulia F.S."/>
            <person name="Sara T."/>
            <person name="Anna F."/>
            <person name="Clotilde B."/>
            <person name="Roberto B."/>
            <person name="Veronica D.S."/>
            <person name="Fabio R."/>
            <person name="Monica P."/>
            <person name="Olivier J."/>
            <person name="Enrico T."/>
            <person name="Nicola S."/>
        </authorList>
    </citation>
    <scope>NUCLEOTIDE SEQUENCE [LARGE SCALE GENOMIC DNA]</scope>
    <source>
        <strain evidence="1 2">DSM 44616</strain>
    </source>
</reference>
<dbReference type="EMBL" id="LQPR01000039">
    <property type="protein sequence ID" value="ORW70553.1"/>
    <property type="molecule type" value="Genomic_DNA"/>
</dbReference>
<name>A0AAJ3NPX2_9MYCO</name>
<organism evidence="1 2">
    <name type="scientific">Mycobacterium saskatchewanense</name>
    <dbReference type="NCBI Taxonomy" id="220927"/>
    <lineage>
        <taxon>Bacteria</taxon>
        <taxon>Bacillati</taxon>
        <taxon>Actinomycetota</taxon>
        <taxon>Actinomycetes</taxon>
        <taxon>Mycobacteriales</taxon>
        <taxon>Mycobacteriaceae</taxon>
        <taxon>Mycobacterium</taxon>
        <taxon>Mycobacterium simiae complex</taxon>
    </lineage>
</organism>
<dbReference type="AlphaFoldDB" id="A0AAJ3NPX2"/>
<evidence type="ECO:0000313" key="2">
    <source>
        <dbReference type="Proteomes" id="UP000193387"/>
    </source>
</evidence>
<keyword evidence="2" id="KW-1185">Reference proteome</keyword>
<dbReference type="Proteomes" id="UP000193387">
    <property type="component" value="Unassembled WGS sequence"/>
</dbReference>
<accession>A0AAJ3NPX2</accession>
<dbReference type="RefSeq" id="WP_085256547.1">
    <property type="nucleotide sequence ID" value="NZ_AP022573.1"/>
</dbReference>
<sequence>MKYTAEATINAPIENVDLATWLYSLSDEEYQACSRGHKGAGTFVENGVRGMINVESVGGTLMLQHYHEASAGPTRMEMFSPRSRAYVFRLVPVPIMVRWTMTATRKTADTTTFSCTVEANMPAALRVLAASIFIPYLLRRHVQEETLLFAADIDRKLAAHNAPTVNRQVG</sequence>
<evidence type="ECO:0000313" key="1">
    <source>
        <dbReference type="EMBL" id="ORW70553.1"/>
    </source>
</evidence>
<gene>
    <name evidence="1" type="ORF">AWC23_16945</name>
</gene>